<comment type="similarity">
    <text evidence="1">Belongs to the DNAI7 family.</text>
</comment>
<feature type="compositionally biased region" description="Basic and acidic residues" evidence="3">
    <location>
        <begin position="25"/>
        <end position="49"/>
    </location>
</feature>
<feature type="domain" description="IC97/Casc1 N-terminal" evidence="4">
    <location>
        <begin position="39"/>
        <end position="239"/>
    </location>
</feature>
<sequence>MAPKSNKAPKSKKGGTVSEKKKKLSKIERLKQQQEEEEKRMQEEEEARLKAEQEAAERFERQQIEKRKWEALVEKDLQRRTDELEELYLLEKCFPEAEKWRKEVRVLSKWDHYIECYGTPDPSVAPEMNTFISLWKEKRNEDINAVMKESKLVLNLIEKLELILLDTPPHELTDEQVAQYQGSILELRELLHFKFNEATETLLKEASSLGDTDSGNMETIIKDENITLYIWANLKKNPKYKKIKFGDTQVGFEIPKALATSDIAFRIFHTNYDHFSPLPVIQRPEKPTTIETIIEDSAEKETPKEEAVPEAGAEEATENRELVTSSVTTTEIRTEEASVNFTKSTTSLKEEAEAKKEETETKPLKPESISVGPMATLPEKSIPDAITEAVIDEDVVDLRGFTPLGGIYHLNILQLPPQCKQVKGWTIVELISGGLQAFMYPPDIADDVSETENPYPPIEVMIEINKNVVFFEKPMVARWDSEGKGWRTDGFVSLYYNMKERIVSFSVESVYPITLIQDNHIHMPYESWELRPLCLNEAVLNITTTFTDIDIQIKDNQCMLAAVELGDDYELSHLLGKWMTITSLIIAMKQTGFNIFPSEYSHVYVAVNNKDPLVEMKAYRQMALLASAFSFSWSKWNKQSGPEKVVFKASELLQKEYVEDNEWSLYMFNGERAQKLKINELSEAFSEELEDDTEFHSTLYHMIKDFTSEDALQKIRHSNYLFIDAVCKLLLSTRVLTYS</sequence>
<organism evidence="5 6">
    <name type="scientific">Vombatus ursinus</name>
    <name type="common">Common wombat</name>
    <dbReference type="NCBI Taxonomy" id="29139"/>
    <lineage>
        <taxon>Eukaryota</taxon>
        <taxon>Metazoa</taxon>
        <taxon>Chordata</taxon>
        <taxon>Craniata</taxon>
        <taxon>Vertebrata</taxon>
        <taxon>Euteleostomi</taxon>
        <taxon>Mammalia</taxon>
        <taxon>Metatheria</taxon>
        <taxon>Diprotodontia</taxon>
        <taxon>Vombatidae</taxon>
        <taxon>Vombatus</taxon>
    </lineage>
</organism>
<feature type="region of interest" description="Disordered" evidence="3">
    <location>
        <begin position="1"/>
        <end position="49"/>
    </location>
</feature>
<dbReference type="PRINTS" id="PR02043">
    <property type="entry name" value="CANCERSCCP1"/>
</dbReference>
<dbReference type="PANTHER" id="PTHR20929:SF11">
    <property type="entry name" value="DYNEIN AXONEMAL INTERMEDIATE CHAIN 7"/>
    <property type="match status" value="1"/>
</dbReference>
<feature type="compositionally biased region" description="Basic and acidic residues" evidence="3">
    <location>
        <begin position="348"/>
        <end position="365"/>
    </location>
</feature>
<dbReference type="PANTHER" id="PTHR20929">
    <property type="entry name" value="LUNG ADENOMA SUSCEPTIBILITY 1-RELATED"/>
    <property type="match status" value="1"/>
</dbReference>
<dbReference type="Proteomes" id="UP000314987">
    <property type="component" value="Unassembled WGS sequence"/>
</dbReference>
<dbReference type="GeneTree" id="ENSGT00390000004708"/>
<gene>
    <name evidence="5" type="primary">DNAI7</name>
</gene>
<dbReference type="InterPro" id="IPR031826">
    <property type="entry name" value="IC97/Casc1_N"/>
</dbReference>
<dbReference type="GO" id="GO:0008017">
    <property type="term" value="F:microtubule binding"/>
    <property type="evidence" value="ECO:0007669"/>
    <property type="project" value="TreeGrafter"/>
</dbReference>
<dbReference type="InterPro" id="IPR023247">
    <property type="entry name" value="IC97/Dnai7-like"/>
</dbReference>
<keyword evidence="6" id="KW-1185">Reference proteome</keyword>
<evidence type="ECO:0000256" key="3">
    <source>
        <dbReference type="SAM" id="MobiDB-lite"/>
    </source>
</evidence>
<proteinExistence type="inferred from homology"/>
<name>A0A4X2LET9_VOMUR</name>
<feature type="compositionally biased region" description="Basic and acidic residues" evidence="3">
    <location>
        <begin position="297"/>
        <end position="307"/>
    </location>
</feature>
<dbReference type="GO" id="GO:0048487">
    <property type="term" value="F:beta-tubulin binding"/>
    <property type="evidence" value="ECO:0007669"/>
    <property type="project" value="TreeGrafter"/>
</dbReference>
<feature type="region of interest" description="Disordered" evidence="3">
    <location>
        <begin position="343"/>
        <end position="376"/>
    </location>
</feature>
<accession>A0A4X2LET9</accession>
<feature type="region of interest" description="Disordered" evidence="3">
    <location>
        <begin position="295"/>
        <end position="320"/>
    </location>
</feature>
<evidence type="ECO:0000313" key="6">
    <source>
        <dbReference type="Proteomes" id="UP000314987"/>
    </source>
</evidence>
<evidence type="ECO:0000256" key="2">
    <source>
        <dbReference type="ARBA" id="ARBA00024414"/>
    </source>
</evidence>
<dbReference type="Ensembl" id="ENSVURT00010023077.1">
    <property type="protein sequence ID" value="ENSVURP00010020265.1"/>
    <property type="gene ID" value="ENSVURG00010015507.1"/>
</dbReference>
<dbReference type="Pfam" id="PF15927">
    <property type="entry name" value="Casc1_N"/>
    <property type="match status" value="1"/>
</dbReference>
<protein>
    <recommendedName>
        <fullName evidence="2">Dynein axonemal intermediate chain 7</fullName>
    </recommendedName>
</protein>
<dbReference type="AlphaFoldDB" id="A0A4X2LET9"/>
<reference evidence="5" key="2">
    <citation type="submission" date="2025-08" db="UniProtKB">
        <authorList>
            <consortium name="Ensembl"/>
        </authorList>
    </citation>
    <scope>IDENTIFICATION</scope>
</reference>
<evidence type="ECO:0000256" key="1">
    <source>
        <dbReference type="ARBA" id="ARBA00024332"/>
    </source>
</evidence>
<reference evidence="5" key="3">
    <citation type="submission" date="2025-09" db="UniProtKB">
        <authorList>
            <consortium name="Ensembl"/>
        </authorList>
    </citation>
    <scope>IDENTIFICATION</scope>
</reference>
<reference evidence="6" key="1">
    <citation type="submission" date="2018-12" db="EMBL/GenBank/DDBJ databases">
        <authorList>
            <person name="Yazar S."/>
        </authorList>
    </citation>
    <scope>NUCLEOTIDE SEQUENCE [LARGE SCALE GENOMIC DNA]</scope>
</reference>
<evidence type="ECO:0000313" key="5">
    <source>
        <dbReference type="Ensembl" id="ENSVURP00010020265.1"/>
    </source>
</evidence>
<dbReference type="GO" id="GO:0005930">
    <property type="term" value="C:axoneme"/>
    <property type="evidence" value="ECO:0007669"/>
    <property type="project" value="TreeGrafter"/>
</dbReference>
<evidence type="ECO:0000259" key="4">
    <source>
        <dbReference type="Pfam" id="PF15927"/>
    </source>
</evidence>